<keyword evidence="7" id="KW-1185">Reference proteome</keyword>
<feature type="domain" description="ABC transporter" evidence="5">
    <location>
        <begin position="2"/>
        <end position="236"/>
    </location>
</feature>
<organism evidence="6 7">
    <name type="scientific">Deinococcus cellulosilyticus (strain DSM 18568 / NBRC 106333 / KACC 11606 / 5516J-15)</name>
    <dbReference type="NCBI Taxonomy" id="1223518"/>
    <lineage>
        <taxon>Bacteria</taxon>
        <taxon>Thermotogati</taxon>
        <taxon>Deinococcota</taxon>
        <taxon>Deinococci</taxon>
        <taxon>Deinococcales</taxon>
        <taxon>Deinococcaceae</taxon>
        <taxon>Deinococcus</taxon>
    </lineage>
</organism>
<evidence type="ECO:0000256" key="1">
    <source>
        <dbReference type="ARBA" id="ARBA00005417"/>
    </source>
</evidence>
<evidence type="ECO:0000259" key="5">
    <source>
        <dbReference type="PROSITE" id="PS50893"/>
    </source>
</evidence>
<dbReference type="PROSITE" id="PS50893">
    <property type="entry name" value="ABC_TRANSPORTER_2"/>
    <property type="match status" value="1"/>
</dbReference>
<dbReference type="PANTHER" id="PTHR43117:SF5">
    <property type="entry name" value="GLYCINE BETAINE UPTAKE SYSTEM ATP-BINDING PROTEIN YEHX"/>
    <property type="match status" value="1"/>
</dbReference>
<name>A0A511N1I4_DEIC1</name>
<comment type="similarity">
    <text evidence="1">Belongs to the ABC transporter superfamily.</text>
</comment>
<dbReference type="AlphaFoldDB" id="A0A511N1I4"/>
<dbReference type="Pfam" id="PF00005">
    <property type="entry name" value="ABC_tran"/>
    <property type="match status" value="1"/>
</dbReference>
<dbReference type="GO" id="GO:0016887">
    <property type="term" value="F:ATP hydrolysis activity"/>
    <property type="evidence" value="ECO:0007669"/>
    <property type="project" value="InterPro"/>
</dbReference>
<dbReference type="OrthoDB" id="61712at2"/>
<evidence type="ECO:0000256" key="3">
    <source>
        <dbReference type="ARBA" id="ARBA00022741"/>
    </source>
</evidence>
<dbReference type="InterPro" id="IPR017871">
    <property type="entry name" value="ABC_transporter-like_CS"/>
</dbReference>
<dbReference type="SMART" id="SM00382">
    <property type="entry name" value="AAA"/>
    <property type="match status" value="1"/>
</dbReference>
<keyword evidence="3" id="KW-0547">Nucleotide-binding</keyword>
<dbReference type="Gene3D" id="3.40.50.300">
    <property type="entry name" value="P-loop containing nucleotide triphosphate hydrolases"/>
    <property type="match status" value="1"/>
</dbReference>
<dbReference type="RefSeq" id="WP_146884549.1">
    <property type="nucleotide sequence ID" value="NZ_BJXB01000009.1"/>
</dbReference>
<dbReference type="PROSITE" id="PS00211">
    <property type="entry name" value="ABC_TRANSPORTER_1"/>
    <property type="match status" value="1"/>
</dbReference>
<gene>
    <name evidence="6" type="ORF">DC3_23850</name>
</gene>
<dbReference type="InterPro" id="IPR003593">
    <property type="entry name" value="AAA+_ATPase"/>
</dbReference>
<dbReference type="EMBL" id="BJXB01000009">
    <property type="protein sequence ID" value="GEM46750.1"/>
    <property type="molecule type" value="Genomic_DNA"/>
</dbReference>
<sequence length="311" mass="34002">MIELKGLQKKYGERTAVEDLTLTFPAGKITALLGPSGCGKTTTLRMINRLIEPTAGSISLNGQNVLGIRPEVLRRNMGYVIQRIGLFPHLTIGQNVATVPDLLKQDRKQTRQKVDELLQLVGLDPDLFRDKKPAELSGGQQQRVGVARALAADPPVLLMDEPFGALDPIAREKLQLEFLDIQKRLSKTIVMVTHDISEAILMADCIALMNEGRLEQFGTPDELIHQPASPFVRRFMGEDAVLTQLAGISLAELVKPGHLEGAPVLSSSDHARLALSVMLRDGVDAVAVQDHSGVLGVVHYSDLLHLQRSQK</sequence>
<dbReference type="Proteomes" id="UP000321306">
    <property type="component" value="Unassembled WGS sequence"/>
</dbReference>
<evidence type="ECO:0000313" key="6">
    <source>
        <dbReference type="EMBL" id="GEM46750.1"/>
    </source>
</evidence>
<dbReference type="GO" id="GO:0005524">
    <property type="term" value="F:ATP binding"/>
    <property type="evidence" value="ECO:0007669"/>
    <property type="project" value="UniProtKB-KW"/>
</dbReference>
<dbReference type="SUPFAM" id="SSF52540">
    <property type="entry name" value="P-loop containing nucleoside triphosphate hydrolases"/>
    <property type="match status" value="1"/>
</dbReference>
<accession>A0A511N1I4</accession>
<keyword evidence="4 6" id="KW-0067">ATP-binding</keyword>
<reference evidence="6 7" key="1">
    <citation type="submission" date="2019-07" db="EMBL/GenBank/DDBJ databases">
        <title>Whole genome shotgun sequence of Deinococcus cellulosilyticus NBRC 106333.</title>
        <authorList>
            <person name="Hosoyama A."/>
            <person name="Uohara A."/>
            <person name="Ohji S."/>
            <person name="Ichikawa N."/>
        </authorList>
    </citation>
    <scope>NUCLEOTIDE SEQUENCE [LARGE SCALE GENOMIC DNA]</scope>
    <source>
        <strain evidence="6 7">NBRC 106333</strain>
    </source>
</reference>
<evidence type="ECO:0000313" key="7">
    <source>
        <dbReference type="Proteomes" id="UP000321306"/>
    </source>
</evidence>
<proteinExistence type="inferred from homology"/>
<comment type="caution">
    <text evidence="6">The sequence shown here is derived from an EMBL/GenBank/DDBJ whole genome shotgun (WGS) entry which is preliminary data.</text>
</comment>
<keyword evidence="2" id="KW-0813">Transport</keyword>
<protein>
    <submittedName>
        <fullName evidence="6">ABC transporter ATP-binding protein</fullName>
    </submittedName>
</protein>
<evidence type="ECO:0000256" key="2">
    <source>
        <dbReference type="ARBA" id="ARBA00022448"/>
    </source>
</evidence>
<dbReference type="GO" id="GO:0015697">
    <property type="term" value="P:quaternary ammonium group transport"/>
    <property type="evidence" value="ECO:0007669"/>
    <property type="project" value="UniProtKB-ARBA"/>
</dbReference>
<dbReference type="FunFam" id="3.40.50.300:FF:000425">
    <property type="entry name" value="Probable ABC transporter, ATP-binding subunit"/>
    <property type="match status" value="1"/>
</dbReference>
<dbReference type="PANTHER" id="PTHR43117">
    <property type="entry name" value="OSMOPROTECTANT IMPORT ATP-BINDING PROTEIN OSMV"/>
    <property type="match status" value="1"/>
</dbReference>
<dbReference type="InterPro" id="IPR027417">
    <property type="entry name" value="P-loop_NTPase"/>
</dbReference>
<evidence type="ECO:0000256" key="4">
    <source>
        <dbReference type="ARBA" id="ARBA00022840"/>
    </source>
</evidence>
<dbReference type="InterPro" id="IPR003439">
    <property type="entry name" value="ABC_transporter-like_ATP-bd"/>
</dbReference>